<dbReference type="RefSeq" id="YP_001426692.1">
    <property type="nucleotide sequence ID" value="NC_008724.1"/>
</dbReference>
<sequence>MFFTPTLVASSVRMSTMNFSAIATQEYPFSAHASVVSLNPFFPLSHGFSVVSTVATMTRGEYGISTVAVSMHSSGNSLGTCFF</sequence>
<reference evidence="1 2" key="1">
    <citation type="submission" date="2006-09" db="EMBL/GenBank/DDBJ databases">
        <title>Sequence and annotation of the 288-kb ATCV-1 virus that infects an endosymbiotic Chlorella strain of the heliozoon Acanthocystis turfacea.</title>
        <authorList>
            <person name="Fitzgerald L.A."/>
            <person name="Graves M.V."/>
            <person name="Li X."/>
            <person name="Pfitzner A.J.P."/>
            <person name="Hartigan J."/>
            <person name="Van Etten J.L."/>
        </authorList>
    </citation>
    <scope>NUCLEOTIDE SEQUENCE [LARGE SCALE GENOMIC DNA]</scope>
    <source>
        <strain evidence="1 2">ATCV-1</strain>
    </source>
</reference>
<proteinExistence type="predicted"/>
<keyword evidence="2" id="KW-1185">Reference proteome</keyword>
<evidence type="ECO:0000313" key="1">
    <source>
        <dbReference type="EMBL" id="ABT16345.1"/>
    </source>
</evidence>
<dbReference type="KEGG" id="vg:5470196"/>
<organism evidence="1 2">
    <name type="scientific">Chlorovirus heliozoae</name>
    <dbReference type="NCBI Taxonomy" id="322019"/>
    <lineage>
        <taxon>Viruses</taxon>
        <taxon>Varidnaviria</taxon>
        <taxon>Bamfordvirae</taxon>
        <taxon>Nucleocytoviricota</taxon>
        <taxon>Megaviricetes</taxon>
        <taxon>Algavirales</taxon>
        <taxon>Phycodnaviridae</taxon>
        <taxon>Chlorovirus</taxon>
    </lineage>
</organism>
<gene>
    <name evidence="1" type="primary">z211R</name>
    <name evidence="1" type="ORF">ATCV1_z211R</name>
</gene>
<name>A7K8H1_9PHYC</name>
<dbReference type="GeneID" id="5470196"/>
<protein>
    <submittedName>
        <fullName evidence="1">Uncharacterized protein z211R</fullName>
    </submittedName>
</protein>
<evidence type="ECO:0000313" key="2">
    <source>
        <dbReference type="Proteomes" id="UP000202420"/>
    </source>
</evidence>
<accession>A7K8H1</accession>
<dbReference type="Proteomes" id="UP000202420">
    <property type="component" value="Segment"/>
</dbReference>
<dbReference type="EMBL" id="EF101928">
    <property type="protein sequence ID" value="ABT16345.1"/>
    <property type="molecule type" value="Genomic_DNA"/>
</dbReference>